<dbReference type="InterPro" id="IPR018247">
    <property type="entry name" value="EF_Hand_1_Ca_BS"/>
</dbReference>
<evidence type="ECO:0000259" key="2">
    <source>
        <dbReference type="PROSITE" id="PS50222"/>
    </source>
</evidence>
<dbReference type="AlphaFoldDB" id="A0A078A669"/>
<dbReference type="PROSITE" id="PS50222">
    <property type="entry name" value="EF_HAND_2"/>
    <property type="match status" value="1"/>
</dbReference>
<accession>A0A078A669</accession>
<keyword evidence="1" id="KW-0106">Calcium</keyword>
<reference evidence="3 4" key="1">
    <citation type="submission" date="2014-06" db="EMBL/GenBank/DDBJ databases">
        <authorList>
            <person name="Swart Estienne"/>
        </authorList>
    </citation>
    <scope>NUCLEOTIDE SEQUENCE [LARGE SCALE GENOMIC DNA]</scope>
    <source>
        <strain evidence="3 4">130c</strain>
    </source>
</reference>
<sequence>MEAKYQALSVEELNAELALVQSLLPSGDADKRAVFHQTFQLNDKNKDDHITPGDEFVGLVDKLFDRFGVEKTEENYAKYFADIDADSDGKITLNEFVEYIDKTALAYVIPALEAEIAKRQ</sequence>
<gene>
    <name evidence="3" type="primary">Contig16096.g17159</name>
    <name evidence="3" type="ORF">STYLEM_6716</name>
</gene>
<dbReference type="SUPFAM" id="SSF47473">
    <property type="entry name" value="EF-hand"/>
    <property type="match status" value="1"/>
</dbReference>
<proteinExistence type="predicted"/>
<dbReference type="InterPro" id="IPR002048">
    <property type="entry name" value="EF_hand_dom"/>
</dbReference>
<dbReference type="Proteomes" id="UP000039865">
    <property type="component" value="Unassembled WGS sequence"/>
</dbReference>
<dbReference type="Gene3D" id="1.10.238.10">
    <property type="entry name" value="EF-hand"/>
    <property type="match status" value="1"/>
</dbReference>
<dbReference type="EMBL" id="CCKQ01006437">
    <property type="protein sequence ID" value="CDW77750.1"/>
    <property type="molecule type" value="Genomic_DNA"/>
</dbReference>
<dbReference type="Pfam" id="PF13499">
    <property type="entry name" value="EF-hand_7"/>
    <property type="match status" value="1"/>
</dbReference>
<dbReference type="GO" id="GO:0005509">
    <property type="term" value="F:calcium ion binding"/>
    <property type="evidence" value="ECO:0007669"/>
    <property type="project" value="InterPro"/>
</dbReference>
<dbReference type="InterPro" id="IPR011992">
    <property type="entry name" value="EF-hand-dom_pair"/>
</dbReference>
<name>A0A078A669_STYLE</name>
<organism evidence="3 4">
    <name type="scientific">Stylonychia lemnae</name>
    <name type="common">Ciliate</name>
    <dbReference type="NCBI Taxonomy" id="5949"/>
    <lineage>
        <taxon>Eukaryota</taxon>
        <taxon>Sar</taxon>
        <taxon>Alveolata</taxon>
        <taxon>Ciliophora</taxon>
        <taxon>Intramacronucleata</taxon>
        <taxon>Spirotrichea</taxon>
        <taxon>Stichotrichia</taxon>
        <taxon>Sporadotrichida</taxon>
        <taxon>Oxytrichidae</taxon>
        <taxon>Stylonychinae</taxon>
        <taxon>Stylonychia</taxon>
    </lineage>
</organism>
<protein>
    <recommendedName>
        <fullName evidence="2">EF-hand domain-containing protein</fullName>
    </recommendedName>
</protein>
<dbReference type="OrthoDB" id="26525at2759"/>
<evidence type="ECO:0000313" key="4">
    <source>
        <dbReference type="Proteomes" id="UP000039865"/>
    </source>
</evidence>
<feature type="domain" description="EF-hand" evidence="2">
    <location>
        <begin position="71"/>
        <end position="106"/>
    </location>
</feature>
<evidence type="ECO:0000256" key="1">
    <source>
        <dbReference type="ARBA" id="ARBA00022837"/>
    </source>
</evidence>
<dbReference type="InParanoid" id="A0A078A669"/>
<dbReference type="PROSITE" id="PS00018">
    <property type="entry name" value="EF_HAND_1"/>
    <property type="match status" value="1"/>
</dbReference>
<dbReference type="SMART" id="SM00054">
    <property type="entry name" value="EFh"/>
    <property type="match status" value="2"/>
</dbReference>
<evidence type="ECO:0000313" key="3">
    <source>
        <dbReference type="EMBL" id="CDW77750.1"/>
    </source>
</evidence>
<keyword evidence="4" id="KW-1185">Reference proteome</keyword>